<dbReference type="AlphaFoldDB" id="A0A4R6U430"/>
<dbReference type="GO" id="GO:0004888">
    <property type="term" value="F:transmembrane signaling receptor activity"/>
    <property type="evidence" value="ECO:0007669"/>
    <property type="project" value="InterPro"/>
</dbReference>
<keyword evidence="12" id="KW-1185">Reference proteome</keyword>
<sequence length="592" mass="66097">MMTLYRTVEKAFWFTLTRKIIGNVAAMLLPTALLIAGLAYLLIDLRQQLEGQGVAQQVPLDSFWTLLALAGLFATGTGVFTIFFMRAIFVRPIRDITEVLQAVKDKNGDISAVLPDYTFDEISQMARSYNEFTTQLKEMISQTRTHSVDVALNAAKVQKMVQQANRSSVVQEQQAEQIFESSSQSTQAIDEIALNTTHISDQTQHNLRDIHQSGMDLEHASEQIQDVARLAQGFQETVSTLSRNSENITNILRLVEEFSDQTNLLALNASIEAARAGDAGRGFAVVADEVRQLSRKVGEATQQIGTNISEMSRLVGQTEAGAGTILENVQQAEGFLTRTSDQFTGMVASFEQMSQQLSTISTAIEELSATNRLTHQNVASIAELSHSVKEDMDLSQTSAYELEEATQKTQEVLSRFIIGYGGFETTTRLGMEWAGQIMQVMEALNAKGVDLFAKDYQALNPEDRYVQYMTSYVRSLEPVLQPVLDGFLQQQPDFAYAVASNTDGYVPVHHARVSRPRTGNAEEDNTYSRNMRKFFDSRAEQRRCTHDSPFLLQTFIRDTGEILNDLSIPLYVSGRRWGSLIMGFETRHLLAQ</sequence>
<accession>A0A4R6U430</accession>
<dbReference type="PROSITE" id="PS50885">
    <property type="entry name" value="HAMP"/>
    <property type="match status" value="1"/>
</dbReference>
<dbReference type="GO" id="GO:0006935">
    <property type="term" value="P:chemotaxis"/>
    <property type="evidence" value="ECO:0007669"/>
    <property type="project" value="InterPro"/>
</dbReference>
<evidence type="ECO:0000256" key="1">
    <source>
        <dbReference type="ARBA" id="ARBA00004370"/>
    </source>
</evidence>
<protein>
    <submittedName>
        <fullName evidence="11">Methyl-accepting chemotaxis protein</fullName>
    </submittedName>
</protein>
<dbReference type="InterPro" id="IPR003660">
    <property type="entry name" value="HAMP_dom"/>
</dbReference>
<dbReference type="GO" id="GO:0007165">
    <property type="term" value="P:signal transduction"/>
    <property type="evidence" value="ECO:0007669"/>
    <property type="project" value="UniProtKB-KW"/>
</dbReference>
<evidence type="ECO:0000256" key="5">
    <source>
        <dbReference type="ARBA" id="ARBA00023224"/>
    </source>
</evidence>
<evidence type="ECO:0000259" key="9">
    <source>
        <dbReference type="PROSITE" id="PS50111"/>
    </source>
</evidence>
<dbReference type="EMBL" id="SNYK01000002">
    <property type="protein sequence ID" value="TDQ39533.1"/>
    <property type="molecule type" value="Genomic_DNA"/>
</dbReference>
<dbReference type="SMART" id="SM00304">
    <property type="entry name" value="HAMP"/>
    <property type="match status" value="1"/>
</dbReference>
<comment type="subcellular location">
    <subcellularLocation>
        <location evidence="1">Membrane</location>
    </subcellularLocation>
</comment>
<evidence type="ECO:0000256" key="2">
    <source>
        <dbReference type="ARBA" id="ARBA00022692"/>
    </source>
</evidence>
<evidence type="ECO:0000259" key="10">
    <source>
        <dbReference type="PROSITE" id="PS50885"/>
    </source>
</evidence>
<evidence type="ECO:0000256" key="4">
    <source>
        <dbReference type="ARBA" id="ARBA00023136"/>
    </source>
</evidence>
<comment type="similarity">
    <text evidence="6">Belongs to the methyl-accepting chemotaxis (MCP) protein family.</text>
</comment>
<proteinExistence type="inferred from homology"/>
<dbReference type="PANTHER" id="PTHR32089:SF112">
    <property type="entry name" value="LYSOZYME-LIKE PROTEIN-RELATED"/>
    <property type="match status" value="1"/>
</dbReference>
<keyword evidence="3 8" id="KW-1133">Transmembrane helix</keyword>
<dbReference type="PRINTS" id="PR00260">
    <property type="entry name" value="CHEMTRNSDUCR"/>
</dbReference>
<dbReference type="SMART" id="SM00283">
    <property type="entry name" value="MA"/>
    <property type="match status" value="1"/>
</dbReference>
<feature type="transmembrane region" description="Helical" evidence="8">
    <location>
        <begin position="20"/>
        <end position="43"/>
    </location>
</feature>
<evidence type="ECO:0000256" key="6">
    <source>
        <dbReference type="ARBA" id="ARBA00029447"/>
    </source>
</evidence>
<dbReference type="PROSITE" id="PS50111">
    <property type="entry name" value="CHEMOTAXIS_TRANSDUC_2"/>
    <property type="match status" value="1"/>
</dbReference>
<dbReference type="PANTHER" id="PTHR32089">
    <property type="entry name" value="METHYL-ACCEPTING CHEMOTAXIS PROTEIN MCPB"/>
    <property type="match status" value="1"/>
</dbReference>
<evidence type="ECO:0000256" key="8">
    <source>
        <dbReference type="SAM" id="Phobius"/>
    </source>
</evidence>
<evidence type="ECO:0000256" key="3">
    <source>
        <dbReference type="ARBA" id="ARBA00022989"/>
    </source>
</evidence>
<dbReference type="InterPro" id="IPR004089">
    <property type="entry name" value="MCPsignal_dom"/>
</dbReference>
<keyword evidence="4 8" id="KW-0472">Membrane</keyword>
<name>A0A4R6U430_9GAMM</name>
<dbReference type="SUPFAM" id="SSF58104">
    <property type="entry name" value="Methyl-accepting chemotaxis protein (MCP) signaling domain"/>
    <property type="match status" value="1"/>
</dbReference>
<feature type="transmembrane region" description="Helical" evidence="8">
    <location>
        <begin position="63"/>
        <end position="84"/>
    </location>
</feature>
<evidence type="ECO:0000256" key="7">
    <source>
        <dbReference type="PROSITE-ProRule" id="PRU00284"/>
    </source>
</evidence>
<gene>
    <name evidence="11" type="ORF">DFQ45_102230</name>
</gene>
<dbReference type="Proteomes" id="UP000294575">
    <property type="component" value="Unassembled WGS sequence"/>
</dbReference>
<dbReference type="Pfam" id="PF00015">
    <property type="entry name" value="MCPsignal"/>
    <property type="match status" value="1"/>
</dbReference>
<feature type="domain" description="HAMP" evidence="10">
    <location>
        <begin position="87"/>
        <end position="141"/>
    </location>
</feature>
<reference evidence="11 12" key="1">
    <citation type="submission" date="2019-03" db="EMBL/GenBank/DDBJ databases">
        <title>Genomic Encyclopedia of Type Strains, Phase IV (KMG-IV): sequencing the most valuable type-strain genomes for metagenomic binning, comparative biology and taxonomic classification.</title>
        <authorList>
            <person name="Goeker M."/>
        </authorList>
    </citation>
    <scope>NUCLEOTIDE SEQUENCE [LARGE SCALE GENOMIC DNA]</scope>
    <source>
        <strain evidence="11 12">DSM 28679</strain>
    </source>
</reference>
<dbReference type="GO" id="GO:0016020">
    <property type="term" value="C:membrane"/>
    <property type="evidence" value="ECO:0007669"/>
    <property type="project" value="UniProtKB-SubCell"/>
</dbReference>
<feature type="domain" description="Methyl-accepting transducer" evidence="9">
    <location>
        <begin position="146"/>
        <end position="382"/>
    </location>
</feature>
<dbReference type="CDD" id="cd06225">
    <property type="entry name" value="HAMP"/>
    <property type="match status" value="1"/>
</dbReference>
<comment type="caution">
    <text evidence="11">The sequence shown here is derived from an EMBL/GenBank/DDBJ whole genome shotgun (WGS) entry which is preliminary data.</text>
</comment>
<evidence type="ECO:0000313" key="11">
    <source>
        <dbReference type="EMBL" id="TDQ39533.1"/>
    </source>
</evidence>
<dbReference type="Pfam" id="PF00672">
    <property type="entry name" value="HAMP"/>
    <property type="match status" value="1"/>
</dbReference>
<keyword evidence="2 8" id="KW-0812">Transmembrane</keyword>
<dbReference type="InterPro" id="IPR004090">
    <property type="entry name" value="Chemotax_Me-accpt_rcpt"/>
</dbReference>
<organism evidence="11 12">
    <name type="scientific">Thiopseudomonas denitrificans</name>
    <dbReference type="NCBI Taxonomy" id="1501432"/>
    <lineage>
        <taxon>Bacteria</taxon>
        <taxon>Pseudomonadati</taxon>
        <taxon>Pseudomonadota</taxon>
        <taxon>Gammaproteobacteria</taxon>
        <taxon>Pseudomonadales</taxon>
        <taxon>Pseudomonadaceae</taxon>
        <taxon>Thiopseudomonas</taxon>
    </lineage>
</organism>
<evidence type="ECO:0000313" key="12">
    <source>
        <dbReference type="Proteomes" id="UP000294575"/>
    </source>
</evidence>
<dbReference type="RefSeq" id="WP_206167998.1">
    <property type="nucleotide sequence ID" value="NZ_LNJZ01000009.1"/>
</dbReference>
<keyword evidence="5 7" id="KW-0807">Transducer</keyword>
<dbReference type="Gene3D" id="1.10.287.950">
    <property type="entry name" value="Methyl-accepting chemotaxis protein"/>
    <property type="match status" value="1"/>
</dbReference>